<evidence type="ECO:0000313" key="2">
    <source>
        <dbReference type="EMBL" id="AYA94456.1"/>
    </source>
</evidence>
<proteinExistence type="predicted"/>
<feature type="compositionally biased region" description="Pro residues" evidence="1">
    <location>
        <begin position="24"/>
        <end position="40"/>
    </location>
</feature>
<accession>A0A385PMS1</accession>
<feature type="region of interest" description="Disordered" evidence="1">
    <location>
        <begin position="16"/>
        <end position="91"/>
    </location>
</feature>
<evidence type="ECO:0000256" key="1">
    <source>
        <dbReference type="SAM" id="MobiDB-lite"/>
    </source>
</evidence>
<dbReference type="EMBL" id="MH777333">
    <property type="protein sequence ID" value="AYA94456.1"/>
    <property type="molecule type" value="Genomic_DNA"/>
</dbReference>
<sequence>MCKMNNIPFHLTAQLGGLRVDSPSRPPPSTTSNLPPPGTPRPRRFTDEERNKHRRRVLGLPFGGRLDDDDDEKENKAPPKDDDEEEPLPQAPIAQLLEKLERAIDQLSDQVLRDLSDFKRKLGIRS</sequence>
<name>A0A385PMS1_9PAPI</name>
<protein>
    <submittedName>
        <fullName evidence="2">E4 protein</fullName>
    </submittedName>
</protein>
<reference evidence="2" key="1">
    <citation type="journal article" date="2018" name="Nat. Med.">
        <title>Expanded skin virome in DOCK8-deficient patients.</title>
        <authorList>
            <consortium name="NISC Comparative Sequencing Program"/>
            <person name="Tirosh O."/>
            <person name="Conlan S."/>
            <person name="Deming C."/>
            <person name="Lee-Lin S.Q."/>
            <person name="Huang X."/>
            <person name="Su H.C."/>
            <person name="Freeman A.F."/>
            <person name="Segre J.A."/>
            <person name="Kong H.H."/>
        </authorList>
    </citation>
    <scope>NUCLEOTIDE SEQUENCE</scope>
    <source>
        <strain evidence="2">HPV-mSK_191</strain>
    </source>
</reference>
<organism evidence="2">
    <name type="scientific">Human papillomavirus</name>
    <dbReference type="NCBI Taxonomy" id="10566"/>
    <lineage>
        <taxon>Viruses</taxon>
        <taxon>Monodnaviria</taxon>
        <taxon>Shotokuvirae</taxon>
        <taxon>Cossaviricota</taxon>
        <taxon>Papovaviricetes</taxon>
        <taxon>Zurhausenvirales</taxon>
        <taxon>Papillomaviridae</taxon>
    </lineage>
</organism>